<evidence type="ECO:0000259" key="2">
    <source>
        <dbReference type="Pfam" id="PF19808"/>
    </source>
</evidence>
<accession>A0AAU8B6R1</accession>
<dbReference type="Pfam" id="PF19808">
    <property type="entry name" value="DUF6291"/>
    <property type="match status" value="1"/>
</dbReference>
<feature type="compositionally biased region" description="Basic and acidic residues" evidence="1">
    <location>
        <begin position="53"/>
        <end position="64"/>
    </location>
</feature>
<sequence>MMEYKSGGSPHPEGNERFAWPSIRRDIDQAKTAYEKECERQRINGAKGGRPPKNKEPDGLHENPKNPMVFLETQESKIKTNQNKSKQNNSPNGERTRAARFAPPTLAEVQSYVAERHSPVDPQGFIDFYESKGWMVGKTPMKDWKAACRNAEKWERWSQRSPNAGNVRKDFQPTTQRIQRNSDWLDQFLAEQGGAK</sequence>
<dbReference type="InterPro" id="IPR046258">
    <property type="entry name" value="DUF6291"/>
</dbReference>
<protein>
    <recommendedName>
        <fullName evidence="2">DUF6291 domain-containing protein</fullName>
    </recommendedName>
</protein>
<evidence type="ECO:0000313" key="3">
    <source>
        <dbReference type="EMBL" id="XCD07618.1"/>
    </source>
</evidence>
<feature type="compositionally biased region" description="Basic and acidic residues" evidence="1">
    <location>
        <begin position="23"/>
        <end position="42"/>
    </location>
</feature>
<evidence type="ECO:0000256" key="1">
    <source>
        <dbReference type="SAM" id="MobiDB-lite"/>
    </source>
</evidence>
<proteinExistence type="predicted"/>
<feature type="domain" description="DUF6291" evidence="2">
    <location>
        <begin position="3"/>
        <end position="51"/>
    </location>
</feature>
<organism evidence="3">
    <name type="scientific">Dulem virus 33</name>
    <dbReference type="NCBI Taxonomy" id="3145751"/>
    <lineage>
        <taxon>Viruses</taxon>
        <taxon>Duplodnaviria</taxon>
        <taxon>Heunggongvirae</taxon>
        <taxon>Uroviricota</taxon>
        <taxon>Caudoviricetes</taxon>
    </lineage>
</organism>
<feature type="region of interest" description="Disordered" evidence="1">
    <location>
        <begin position="1"/>
        <end position="103"/>
    </location>
</feature>
<name>A0AAU8B6R1_9CAUD</name>
<feature type="compositionally biased region" description="Low complexity" evidence="1">
    <location>
        <begin position="81"/>
        <end position="90"/>
    </location>
</feature>
<dbReference type="EMBL" id="PP511792">
    <property type="protein sequence ID" value="XCD07618.1"/>
    <property type="molecule type" value="Genomic_DNA"/>
</dbReference>
<reference evidence="3" key="1">
    <citation type="submission" date="2024-03" db="EMBL/GenBank/DDBJ databases">
        <title>Diverse circular DNA viruses in blood, oral, and fecal samples of captive lemurs.</title>
        <authorList>
            <person name="Paietta E.N."/>
            <person name="Kraberger S."/>
            <person name="Lund M.C."/>
            <person name="Custer J.M."/>
            <person name="Vargas K.M."/>
            <person name="Ehmke E.E."/>
            <person name="Yoder A.D."/>
            <person name="Varsani A."/>
        </authorList>
    </citation>
    <scope>NUCLEOTIDE SEQUENCE</scope>
    <source>
        <strain evidence="3">Duke_28FS_2</strain>
    </source>
</reference>